<organism evidence="5 6">
    <name type="scientific">Staurois parvus</name>
    <dbReference type="NCBI Taxonomy" id="386267"/>
    <lineage>
        <taxon>Eukaryota</taxon>
        <taxon>Metazoa</taxon>
        <taxon>Chordata</taxon>
        <taxon>Craniata</taxon>
        <taxon>Vertebrata</taxon>
        <taxon>Euteleostomi</taxon>
        <taxon>Amphibia</taxon>
        <taxon>Batrachia</taxon>
        <taxon>Anura</taxon>
        <taxon>Neobatrachia</taxon>
        <taxon>Ranoidea</taxon>
        <taxon>Ranidae</taxon>
        <taxon>Staurois</taxon>
    </lineage>
</organism>
<evidence type="ECO:0000313" key="5">
    <source>
        <dbReference type="EMBL" id="CAI9590625.1"/>
    </source>
</evidence>
<feature type="compositionally biased region" description="Low complexity" evidence="4">
    <location>
        <begin position="63"/>
        <end position="81"/>
    </location>
</feature>
<name>A0ABN9F3C8_9NEOB</name>
<evidence type="ECO:0000313" key="6">
    <source>
        <dbReference type="Proteomes" id="UP001162483"/>
    </source>
</evidence>
<sequence>MKTGSMLNMPKDVLQKLAAMSTLNPNAPRNSRNFVFQTVSPQKQAGSAEKPKSKVRKNISAVSSSPKRFKSNSSTSTNSKSRSIFPLLEN</sequence>
<evidence type="ECO:0000256" key="4">
    <source>
        <dbReference type="SAM" id="MobiDB-lite"/>
    </source>
</evidence>
<feature type="region of interest" description="Disordered" evidence="4">
    <location>
        <begin position="39"/>
        <end position="90"/>
    </location>
</feature>
<keyword evidence="2" id="KW-0597">Phosphoprotein</keyword>
<keyword evidence="3" id="KW-0539">Nucleus</keyword>
<reference evidence="5" key="1">
    <citation type="submission" date="2023-05" db="EMBL/GenBank/DDBJ databases">
        <authorList>
            <person name="Stuckert A."/>
        </authorList>
    </citation>
    <scope>NUCLEOTIDE SEQUENCE</scope>
</reference>
<dbReference type="PANTHER" id="PTHR14396">
    <property type="entry name" value="CLASPIN"/>
    <property type="match status" value="1"/>
</dbReference>
<gene>
    <name evidence="5" type="ORF">SPARVUS_LOCUS11070927</name>
</gene>
<protein>
    <submittedName>
        <fullName evidence="5">Uncharacterized protein</fullName>
    </submittedName>
</protein>
<keyword evidence="6" id="KW-1185">Reference proteome</keyword>
<evidence type="ECO:0000256" key="1">
    <source>
        <dbReference type="ARBA" id="ARBA00004123"/>
    </source>
</evidence>
<proteinExistence type="predicted"/>
<dbReference type="EMBL" id="CATNWA010016185">
    <property type="protein sequence ID" value="CAI9590625.1"/>
    <property type="molecule type" value="Genomic_DNA"/>
</dbReference>
<dbReference type="InterPro" id="IPR024146">
    <property type="entry name" value="Claspin"/>
</dbReference>
<dbReference type="PANTHER" id="PTHR14396:SF10">
    <property type="entry name" value="CLASPIN"/>
    <property type="match status" value="1"/>
</dbReference>
<evidence type="ECO:0000256" key="3">
    <source>
        <dbReference type="ARBA" id="ARBA00023242"/>
    </source>
</evidence>
<comment type="subcellular location">
    <subcellularLocation>
        <location evidence="1">Nucleus</location>
    </subcellularLocation>
</comment>
<comment type="caution">
    <text evidence="5">The sequence shown here is derived from an EMBL/GenBank/DDBJ whole genome shotgun (WGS) entry which is preliminary data.</text>
</comment>
<evidence type="ECO:0000256" key="2">
    <source>
        <dbReference type="ARBA" id="ARBA00022553"/>
    </source>
</evidence>
<dbReference type="Proteomes" id="UP001162483">
    <property type="component" value="Unassembled WGS sequence"/>
</dbReference>
<accession>A0ABN9F3C8</accession>